<sequence>MVLGYPTPGATQKRASKPKVRTGCFTCKTRRVKCDEAKPACARYIFPPPVPSYLFGLTLFEIALAPAPGLGSRIETRALEFFFHKTAPQLAGLFAGGFFQGSVLKVSLVEPAIRQAMAAIGIVHEQAVLGRPHNPKEQGKSNEQVRRKRFDPLNVPIQLYNRSIRAIIDKVISEPNSLPLIAMINILFTCFEYFQGNTETAAAHIRSGISLLQDFRETQGASVTPWGIHYASFEARFMEMEIAPLLSVFNINVVPTGLKERANLIMNPVDDCGRVILADRFHTLYEARVGLMDLITSTVYHLKRSESAIKNDHYSDSETTTVFEHVQLSLRRWRSSFDDLVRRQKDTWNKTQRRAADMIRIISHSTDYSVKSSQVAGECDWDSNRAMFEELIELTESILIDRFPDEISRTLALDSGMIFHLHIVAWKCRWPHIRRKGLDLLTRSPRREWQFEAQHYHAIFTRIMEIEEAHLRLPKGQSPEDDVLPPERVRIHNFTVATQPVQPEKLDESEDPVFAVTFWCKPWGLDSPWGLITENMQFKSSQRGDAAVPVNLVSNKPWGVHGSWRCSAEDMQANALDINAEAIEFSTGGCLGL</sequence>
<comment type="caution">
    <text evidence="7">The sequence shown here is derived from an EMBL/GenBank/DDBJ whole genome shotgun (WGS) entry which is preliminary data.</text>
</comment>
<dbReference type="AlphaFoldDB" id="A0A9W9PNX0"/>
<evidence type="ECO:0000256" key="5">
    <source>
        <dbReference type="ARBA" id="ARBA00023163"/>
    </source>
</evidence>
<proteinExistence type="predicted"/>
<dbReference type="SUPFAM" id="SSF57701">
    <property type="entry name" value="Zn2/Cys6 DNA-binding domain"/>
    <property type="match status" value="1"/>
</dbReference>
<evidence type="ECO:0000256" key="2">
    <source>
        <dbReference type="ARBA" id="ARBA00022833"/>
    </source>
</evidence>
<evidence type="ECO:0000256" key="6">
    <source>
        <dbReference type="ARBA" id="ARBA00023242"/>
    </source>
</evidence>
<keyword evidence="2" id="KW-0862">Zinc</keyword>
<evidence type="ECO:0000256" key="3">
    <source>
        <dbReference type="ARBA" id="ARBA00023015"/>
    </source>
</evidence>
<dbReference type="GO" id="GO:0003677">
    <property type="term" value="F:DNA binding"/>
    <property type="evidence" value="ECO:0007669"/>
    <property type="project" value="UniProtKB-KW"/>
</dbReference>
<dbReference type="InterPro" id="IPR052360">
    <property type="entry name" value="Transcr_Regulatory_Proteins"/>
</dbReference>
<reference evidence="7" key="1">
    <citation type="submission" date="2022-12" db="EMBL/GenBank/DDBJ databases">
        <authorList>
            <person name="Petersen C."/>
        </authorList>
    </citation>
    <scope>NUCLEOTIDE SEQUENCE</scope>
    <source>
        <strain evidence="7">IBT 21472</strain>
    </source>
</reference>
<keyword evidence="6" id="KW-0539">Nucleus</keyword>
<organism evidence="7 8">
    <name type="scientific">Penicillium atrosanguineum</name>
    <dbReference type="NCBI Taxonomy" id="1132637"/>
    <lineage>
        <taxon>Eukaryota</taxon>
        <taxon>Fungi</taxon>
        <taxon>Dikarya</taxon>
        <taxon>Ascomycota</taxon>
        <taxon>Pezizomycotina</taxon>
        <taxon>Eurotiomycetes</taxon>
        <taxon>Eurotiomycetidae</taxon>
        <taxon>Eurotiales</taxon>
        <taxon>Aspergillaceae</taxon>
        <taxon>Penicillium</taxon>
    </lineage>
</organism>
<gene>
    <name evidence="7" type="ORF">N7476_009763</name>
</gene>
<evidence type="ECO:0000256" key="4">
    <source>
        <dbReference type="ARBA" id="ARBA00023125"/>
    </source>
</evidence>
<dbReference type="OrthoDB" id="2593732at2759"/>
<evidence type="ECO:0000256" key="1">
    <source>
        <dbReference type="ARBA" id="ARBA00022723"/>
    </source>
</evidence>
<keyword evidence="8" id="KW-1185">Reference proteome</keyword>
<dbReference type="GO" id="GO:0000981">
    <property type="term" value="F:DNA-binding transcription factor activity, RNA polymerase II-specific"/>
    <property type="evidence" value="ECO:0007669"/>
    <property type="project" value="InterPro"/>
</dbReference>
<evidence type="ECO:0000313" key="7">
    <source>
        <dbReference type="EMBL" id="KAJ5302964.1"/>
    </source>
</evidence>
<dbReference type="InterPro" id="IPR001138">
    <property type="entry name" value="Zn2Cys6_DnaBD"/>
</dbReference>
<keyword evidence="4" id="KW-0238">DNA-binding</keyword>
<keyword evidence="3" id="KW-0805">Transcription regulation</keyword>
<protein>
    <recommendedName>
        <fullName evidence="9">Zn(2)-C6 fungal-type domain-containing protein</fullName>
    </recommendedName>
</protein>
<dbReference type="CDD" id="cd00067">
    <property type="entry name" value="GAL4"/>
    <property type="match status" value="1"/>
</dbReference>
<dbReference type="Proteomes" id="UP001147746">
    <property type="component" value="Unassembled WGS sequence"/>
</dbReference>
<dbReference type="PANTHER" id="PTHR36206">
    <property type="entry name" value="ASPERCRYPTIN BIOSYNTHESIS CLUSTER-SPECIFIC TRANSCRIPTION REGULATOR ATNN-RELATED"/>
    <property type="match status" value="1"/>
</dbReference>
<evidence type="ECO:0008006" key="9">
    <source>
        <dbReference type="Google" id="ProtNLM"/>
    </source>
</evidence>
<name>A0A9W9PNX0_9EURO</name>
<dbReference type="EMBL" id="JAPZBO010000009">
    <property type="protein sequence ID" value="KAJ5302964.1"/>
    <property type="molecule type" value="Genomic_DNA"/>
</dbReference>
<dbReference type="GO" id="GO:0008270">
    <property type="term" value="F:zinc ion binding"/>
    <property type="evidence" value="ECO:0007669"/>
    <property type="project" value="InterPro"/>
</dbReference>
<dbReference type="InterPro" id="IPR036864">
    <property type="entry name" value="Zn2-C6_fun-type_DNA-bd_sf"/>
</dbReference>
<accession>A0A9W9PNX0</accession>
<keyword evidence="1" id="KW-0479">Metal-binding</keyword>
<dbReference type="PANTHER" id="PTHR36206:SF12">
    <property type="entry name" value="ASPERCRYPTIN BIOSYNTHESIS CLUSTER-SPECIFIC TRANSCRIPTION REGULATOR ATNN-RELATED"/>
    <property type="match status" value="1"/>
</dbReference>
<evidence type="ECO:0000313" key="8">
    <source>
        <dbReference type="Proteomes" id="UP001147746"/>
    </source>
</evidence>
<keyword evidence="5" id="KW-0804">Transcription</keyword>
<reference evidence="7" key="2">
    <citation type="journal article" date="2023" name="IMA Fungus">
        <title>Comparative genomic study of the Penicillium genus elucidates a diverse pangenome and 15 lateral gene transfer events.</title>
        <authorList>
            <person name="Petersen C."/>
            <person name="Sorensen T."/>
            <person name="Nielsen M.R."/>
            <person name="Sondergaard T.E."/>
            <person name="Sorensen J.L."/>
            <person name="Fitzpatrick D.A."/>
            <person name="Frisvad J.C."/>
            <person name="Nielsen K.L."/>
        </authorList>
    </citation>
    <scope>NUCLEOTIDE SEQUENCE</scope>
    <source>
        <strain evidence="7">IBT 21472</strain>
    </source>
</reference>